<reference evidence="2 3" key="1">
    <citation type="submission" date="2024-02" db="EMBL/GenBank/DDBJ databases">
        <title>De novo assembly and annotation of 12 fungi associated with fruit tree decline syndrome in Ontario, Canada.</title>
        <authorList>
            <person name="Sulman M."/>
            <person name="Ellouze W."/>
            <person name="Ilyukhin E."/>
        </authorList>
    </citation>
    <scope>NUCLEOTIDE SEQUENCE [LARGE SCALE GENOMIC DNA]</scope>
    <source>
        <strain evidence="2 3">M97-236</strain>
    </source>
</reference>
<comment type="caution">
    <text evidence="2">The sequence shown here is derived from an EMBL/GenBank/DDBJ whole genome shotgun (WGS) entry which is preliminary data.</text>
</comment>
<evidence type="ECO:0000313" key="2">
    <source>
        <dbReference type="EMBL" id="KAL1596739.1"/>
    </source>
</evidence>
<feature type="signal peptide" evidence="1">
    <location>
        <begin position="1"/>
        <end position="17"/>
    </location>
</feature>
<gene>
    <name evidence="2" type="ORF">SLS59_007770</name>
</gene>
<sequence length="152" mass="16349">MKACTLILAIFGALATALPIMATFFEPVEVLSLPKTLPVEPKLALVEVRSAGDGRAATIFKGANLRSESTFIPANNYCTNIDVVPGGFDGNINSLSVEKGFKCDWYQEDGCNVNDITGGGAMLEVGFPNKKDERRQLGSWAGKVKSVYCQKL</sequence>
<feature type="chain" id="PRO_5046972282" evidence="1">
    <location>
        <begin position="18"/>
        <end position="152"/>
    </location>
</feature>
<evidence type="ECO:0000256" key="1">
    <source>
        <dbReference type="SAM" id="SignalP"/>
    </source>
</evidence>
<proteinExistence type="predicted"/>
<accession>A0ABR3QX58</accession>
<protein>
    <submittedName>
        <fullName evidence="2">Uncharacterized protein</fullName>
    </submittedName>
</protein>
<dbReference type="Proteomes" id="UP001521222">
    <property type="component" value="Unassembled WGS sequence"/>
</dbReference>
<organism evidence="2 3">
    <name type="scientific">Nothophoma quercina</name>
    <dbReference type="NCBI Taxonomy" id="749835"/>
    <lineage>
        <taxon>Eukaryota</taxon>
        <taxon>Fungi</taxon>
        <taxon>Dikarya</taxon>
        <taxon>Ascomycota</taxon>
        <taxon>Pezizomycotina</taxon>
        <taxon>Dothideomycetes</taxon>
        <taxon>Pleosporomycetidae</taxon>
        <taxon>Pleosporales</taxon>
        <taxon>Pleosporineae</taxon>
        <taxon>Didymellaceae</taxon>
        <taxon>Nothophoma</taxon>
    </lineage>
</organism>
<keyword evidence="3" id="KW-1185">Reference proteome</keyword>
<name>A0ABR3QX58_9PLEO</name>
<dbReference type="EMBL" id="JAKIXB020000028">
    <property type="protein sequence ID" value="KAL1596739.1"/>
    <property type="molecule type" value="Genomic_DNA"/>
</dbReference>
<evidence type="ECO:0000313" key="3">
    <source>
        <dbReference type="Proteomes" id="UP001521222"/>
    </source>
</evidence>
<keyword evidence="1" id="KW-0732">Signal</keyword>